<dbReference type="PIRSF" id="PIRSF006066">
    <property type="entry name" value="HI0050"/>
    <property type="match status" value="1"/>
</dbReference>
<evidence type="ECO:0000313" key="10">
    <source>
        <dbReference type="Proteomes" id="UP000321548"/>
    </source>
</evidence>
<gene>
    <name evidence="9" type="ORF">FHP08_12755</name>
</gene>
<keyword evidence="6 7" id="KW-0472">Membrane</keyword>
<dbReference type="NCBIfam" id="TIGR00786">
    <property type="entry name" value="dctM"/>
    <property type="match status" value="1"/>
</dbReference>
<comment type="caution">
    <text evidence="9">The sequence shown here is derived from an EMBL/GenBank/DDBJ whole genome shotgun (WGS) entry which is preliminary data.</text>
</comment>
<name>A0A5C8NTY1_9BURK</name>
<dbReference type="RefSeq" id="WP_147704864.1">
    <property type="nucleotide sequence ID" value="NZ_VDUY01000005.1"/>
</dbReference>
<evidence type="ECO:0000313" key="9">
    <source>
        <dbReference type="EMBL" id="TXL64615.1"/>
    </source>
</evidence>
<dbReference type="InterPro" id="IPR010656">
    <property type="entry name" value="DctM"/>
</dbReference>
<dbReference type="OrthoDB" id="9796052at2"/>
<feature type="transmembrane region" description="Helical" evidence="7">
    <location>
        <begin position="274"/>
        <end position="296"/>
    </location>
</feature>
<dbReference type="PANTHER" id="PTHR33362:SF5">
    <property type="entry name" value="C4-DICARBOXYLATE TRAP TRANSPORTER LARGE PERMEASE PROTEIN DCTM"/>
    <property type="match status" value="1"/>
</dbReference>
<feature type="transmembrane region" description="Helical" evidence="7">
    <location>
        <begin position="137"/>
        <end position="165"/>
    </location>
</feature>
<comment type="subcellular location">
    <subcellularLocation>
        <location evidence="1 7">Cell inner membrane</location>
        <topology evidence="1 7">Multi-pass membrane protein</topology>
    </subcellularLocation>
</comment>
<evidence type="ECO:0000256" key="4">
    <source>
        <dbReference type="ARBA" id="ARBA00022692"/>
    </source>
</evidence>
<keyword evidence="7" id="KW-0813">Transport</keyword>
<keyword evidence="4 7" id="KW-0812">Transmembrane</keyword>
<sequence length="428" mass="44062">MLAASIVVLLFLLLAGGVPVGFSLAIAGAAGLLAHGGFGLLSGILSTTSISTVSSYELISIPMFILMAEFVILSGIADNLFRAAAVWVGRVPGGLGIATALSGAGFGAISGSSTAAAATLSATSIPAMLEQGYEPRFACGVVAISGTLAMLIPPSIALILFGIIADVSIGKLLIGGVIPGILVTFTIVLTVLYLVWRDPSRAPRGDGHSLREKVSSLRGVWAMIVLFGFVTGVIYLGIATPTEASALGAGGAFAIAAASGRMRGGKLYAASLNALRSTAMIFMILVGAHVFGYFFTLTGVTPKVVAGIGALELPPWLVIAVIIGILVVLGCFLDQIAILVLTVPVMLPVVQAMGYDPVWFGVVMIVAGEVGMITPPVGLNAFVVARYARRPLSEVFVGAWPHVLAHFVLIAVLVAMPQLVLWLPSRML</sequence>
<keyword evidence="2" id="KW-1003">Cell membrane</keyword>
<dbReference type="AlphaFoldDB" id="A0A5C8NTY1"/>
<dbReference type="GO" id="GO:0022857">
    <property type="term" value="F:transmembrane transporter activity"/>
    <property type="evidence" value="ECO:0007669"/>
    <property type="project" value="UniProtKB-UniRule"/>
</dbReference>
<evidence type="ECO:0000256" key="2">
    <source>
        <dbReference type="ARBA" id="ARBA00022475"/>
    </source>
</evidence>
<evidence type="ECO:0000256" key="3">
    <source>
        <dbReference type="ARBA" id="ARBA00022519"/>
    </source>
</evidence>
<comment type="subunit">
    <text evidence="7">The complex comprises the extracytoplasmic solute receptor protein and the two transmembrane proteins.</text>
</comment>
<dbReference type="GO" id="GO:0005886">
    <property type="term" value="C:plasma membrane"/>
    <property type="evidence" value="ECO:0007669"/>
    <property type="project" value="UniProtKB-SubCell"/>
</dbReference>
<feature type="transmembrane region" description="Helical" evidence="7">
    <location>
        <begin position="27"/>
        <end position="46"/>
    </location>
</feature>
<keyword evidence="10" id="KW-1185">Reference proteome</keyword>
<feature type="transmembrane region" description="Helical" evidence="7">
    <location>
        <begin position="244"/>
        <end position="262"/>
    </location>
</feature>
<feature type="transmembrane region" description="Helical" evidence="7">
    <location>
        <begin position="97"/>
        <end position="125"/>
    </location>
</feature>
<evidence type="ECO:0000259" key="8">
    <source>
        <dbReference type="Pfam" id="PF06808"/>
    </source>
</evidence>
<feature type="transmembrane region" description="Helical" evidence="7">
    <location>
        <begin position="58"/>
        <end position="77"/>
    </location>
</feature>
<comment type="function">
    <text evidence="7">Part of the tripartite ATP-independent periplasmic (TRAP) transport system.</text>
</comment>
<reference evidence="9 10" key="1">
    <citation type="submission" date="2019-06" db="EMBL/GenBank/DDBJ databases">
        <title>Quisquiliibacterium sp. nov., isolated from a maize field.</title>
        <authorList>
            <person name="Lin S.-Y."/>
            <person name="Tsai C.-F."/>
            <person name="Young C.-C."/>
        </authorList>
    </citation>
    <scope>NUCLEOTIDE SEQUENCE [LARGE SCALE GENOMIC DNA]</scope>
    <source>
        <strain evidence="9 10">CC-CFT501</strain>
    </source>
</reference>
<accession>A0A5C8NTY1</accession>
<feature type="domain" description="TRAP C4-dicarboxylate transport system permease DctM subunit" evidence="8">
    <location>
        <begin position="7"/>
        <end position="419"/>
    </location>
</feature>
<evidence type="ECO:0000256" key="1">
    <source>
        <dbReference type="ARBA" id="ARBA00004429"/>
    </source>
</evidence>
<evidence type="ECO:0000256" key="5">
    <source>
        <dbReference type="ARBA" id="ARBA00022989"/>
    </source>
</evidence>
<keyword evidence="3 7" id="KW-0997">Cell inner membrane</keyword>
<protein>
    <recommendedName>
        <fullName evidence="7">TRAP transporter large permease protein</fullName>
    </recommendedName>
</protein>
<keyword evidence="5 7" id="KW-1133">Transmembrane helix</keyword>
<feature type="transmembrane region" description="Helical" evidence="7">
    <location>
        <begin position="403"/>
        <end position="423"/>
    </location>
</feature>
<evidence type="ECO:0000256" key="7">
    <source>
        <dbReference type="RuleBase" id="RU369079"/>
    </source>
</evidence>
<dbReference type="Proteomes" id="UP000321548">
    <property type="component" value="Unassembled WGS sequence"/>
</dbReference>
<feature type="transmembrane region" description="Helical" evidence="7">
    <location>
        <begin position="177"/>
        <end position="196"/>
    </location>
</feature>
<feature type="transmembrane region" description="Helical" evidence="7">
    <location>
        <begin position="316"/>
        <end position="346"/>
    </location>
</feature>
<feature type="transmembrane region" description="Helical" evidence="7">
    <location>
        <begin position="217"/>
        <end position="238"/>
    </location>
</feature>
<feature type="transmembrane region" description="Helical" evidence="7">
    <location>
        <begin position="358"/>
        <end position="383"/>
    </location>
</feature>
<dbReference type="Pfam" id="PF06808">
    <property type="entry name" value="DctM"/>
    <property type="match status" value="1"/>
</dbReference>
<proteinExistence type="inferred from homology"/>
<comment type="similarity">
    <text evidence="7">Belongs to the TRAP transporter large permease family.</text>
</comment>
<dbReference type="PANTHER" id="PTHR33362">
    <property type="entry name" value="SIALIC ACID TRAP TRANSPORTER PERMEASE PROTEIN SIAT-RELATED"/>
    <property type="match status" value="1"/>
</dbReference>
<organism evidence="9 10">
    <name type="scientific">Zeimonas arvi</name>
    <dbReference type="NCBI Taxonomy" id="2498847"/>
    <lineage>
        <taxon>Bacteria</taxon>
        <taxon>Pseudomonadati</taxon>
        <taxon>Pseudomonadota</taxon>
        <taxon>Betaproteobacteria</taxon>
        <taxon>Burkholderiales</taxon>
        <taxon>Burkholderiaceae</taxon>
        <taxon>Zeimonas</taxon>
    </lineage>
</organism>
<dbReference type="InterPro" id="IPR004681">
    <property type="entry name" value="TRAP_DctM"/>
</dbReference>
<dbReference type="EMBL" id="VDUY01000005">
    <property type="protein sequence ID" value="TXL64615.1"/>
    <property type="molecule type" value="Genomic_DNA"/>
</dbReference>
<evidence type="ECO:0000256" key="6">
    <source>
        <dbReference type="ARBA" id="ARBA00023136"/>
    </source>
</evidence>